<accession>A0A6A5Z566</accession>
<dbReference type="Proteomes" id="UP000799770">
    <property type="component" value="Unassembled WGS sequence"/>
</dbReference>
<name>A0A6A5Z566_9PLEO</name>
<keyword evidence="2" id="KW-1185">Reference proteome</keyword>
<organism evidence="1 2">
    <name type="scientific">Lophiotrema nucula</name>
    <dbReference type="NCBI Taxonomy" id="690887"/>
    <lineage>
        <taxon>Eukaryota</taxon>
        <taxon>Fungi</taxon>
        <taxon>Dikarya</taxon>
        <taxon>Ascomycota</taxon>
        <taxon>Pezizomycotina</taxon>
        <taxon>Dothideomycetes</taxon>
        <taxon>Pleosporomycetidae</taxon>
        <taxon>Pleosporales</taxon>
        <taxon>Lophiotremataceae</taxon>
        <taxon>Lophiotrema</taxon>
    </lineage>
</organism>
<protein>
    <submittedName>
        <fullName evidence="1">Uncharacterized protein</fullName>
    </submittedName>
</protein>
<proteinExistence type="predicted"/>
<evidence type="ECO:0000313" key="2">
    <source>
        <dbReference type="Proteomes" id="UP000799770"/>
    </source>
</evidence>
<dbReference type="AlphaFoldDB" id="A0A6A5Z566"/>
<evidence type="ECO:0000313" key="1">
    <source>
        <dbReference type="EMBL" id="KAF2114246.1"/>
    </source>
</evidence>
<dbReference type="EMBL" id="ML977326">
    <property type="protein sequence ID" value="KAF2114246.1"/>
    <property type="molecule type" value="Genomic_DNA"/>
</dbReference>
<sequence length="282" mass="31812">MRSHDPEARCAKKDHLSPGKSLQLCVSLLMNSDKNRAVGSPSQLSLQMRAEFRNQAFASTLDLLQSVPCLEILLLSIINHSNPHFQQIFHVLHIFICGLFQMKKTGMLHPFLVSHCPRVVLKTVTQSVDLLRVFNMATGESIDALVAVVESQSLPLNLCVPSLDGRISVRKRVGLSFDLFLLALDSFVPRLDRLKVAVDGRYLRLELARLLLSGFCGLFQEPDGWVDKDLLDEPLMGSLMDHGCGRLFGLSITIAEHRCYHQERLQLRLFDSVRWRDYSSTS</sequence>
<gene>
    <name evidence="1" type="ORF">BDV96DRAFT_112632</name>
</gene>
<reference evidence="1" key="1">
    <citation type="journal article" date="2020" name="Stud. Mycol.">
        <title>101 Dothideomycetes genomes: a test case for predicting lifestyles and emergence of pathogens.</title>
        <authorList>
            <person name="Haridas S."/>
            <person name="Albert R."/>
            <person name="Binder M."/>
            <person name="Bloem J."/>
            <person name="Labutti K."/>
            <person name="Salamov A."/>
            <person name="Andreopoulos B."/>
            <person name="Baker S."/>
            <person name="Barry K."/>
            <person name="Bills G."/>
            <person name="Bluhm B."/>
            <person name="Cannon C."/>
            <person name="Castanera R."/>
            <person name="Culley D."/>
            <person name="Daum C."/>
            <person name="Ezra D."/>
            <person name="Gonzalez J."/>
            <person name="Henrissat B."/>
            <person name="Kuo A."/>
            <person name="Liang C."/>
            <person name="Lipzen A."/>
            <person name="Lutzoni F."/>
            <person name="Magnuson J."/>
            <person name="Mondo S."/>
            <person name="Nolan M."/>
            <person name="Ohm R."/>
            <person name="Pangilinan J."/>
            <person name="Park H.-J."/>
            <person name="Ramirez L."/>
            <person name="Alfaro M."/>
            <person name="Sun H."/>
            <person name="Tritt A."/>
            <person name="Yoshinaga Y."/>
            <person name="Zwiers L.-H."/>
            <person name="Turgeon B."/>
            <person name="Goodwin S."/>
            <person name="Spatafora J."/>
            <person name="Crous P."/>
            <person name="Grigoriev I."/>
        </authorList>
    </citation>
    <scope>NUCLEOTIDE SEQUENCE</scope>
    <source>
        <strain evidence="1">CBS 627.86</strain>
    </source>
</reference>